<keyword evidence="1" id="KW-0862">Zinc</keyword>
<reference evidence="4 5" key="1">
    <citation type="journal article" date="2008" name="Nature">
        <title>Genome analysis of the platypus reveals unique signatures of evolution.</title>
        <authorList>
            <person name="Warren W.C."/>
            <person name="Hillier L.W."/>
            <person name="Marshall Graves J.A."/>
            <person name="Birney E."/>
            <person name="Ponting C.P."/>
            <person name="Grutzner F."/>
            <person name="Belov K."/>
            <person name="Miller W."/>
            <person name="Clarke L."/>
            <person name="Chinwalla A.T."/>
            <person name="Yang S.P."/>
            <person name="Heger A."/>
            <person name="Locke D.P."/>
            <person name="Miethke P."/>
            <person name="Waters P.D."/>
            <person name="Veyrunes F."/>
            <person name="Fulton L."/>
            <person name="Fulton B."/>
            <person name="Graves T."/>
            <person name="Wallis J."/>
            <person name="Puente X.S."/>
            <person name="Lopez-Otin C."/>
            <person name="Ordonez G.R."/>
            <person name="Eichler E.E."/>
            <person name="Chen L."/>
            <person name="Cheng Z."/>
            <person name="Deakin J.E."/>
            <person name="Alsop A."/>
            <person name="Thompson K."/>
            <person name="Kirby P."/>
            <person name="Papenfuss A.T."/>
            <person name="Wakefield M.J."/>
            <person name="Olender T."/>
            <person name="Lancet D."/>
            <person name="Huttley G.A."/>
            <person name="Smit A.F."/>
            <person name="Pask A."/>
            <person name="Temple-Smith P."/>
            <person name="Batzer M.A."/>
            <person name="Walker J.A."/>
            <person name="Konkel M.K."/>
            <person name="Harris R.S."/>
            <person name="Whittington C.M."/>
            <person name="Wong E.S."/>
            <person name="Gemmell N.J."/>
            <person name="Buschiazzo E."/>
            <person name="Vargas Jentzsch I.M."/>
            <person name="Merkel A."/>
            <person name="Schmitz J."/>
            <person name="Zemann A."/>
            <person name="Churakov G."/>
            <person name="Kriegs J.O."/>
            <person name="Brosius J."/>
            <person name="Murchison E.P."/>
            <person name="Sachidanandam R."/>
            <person name="Smith C."/>
            <person name="Hannon G.J."/>
            <person name="Tsend-Ayush E."/>
            <person name="McMillan D."/>
            <person name="Attenborough R."/>
            <person name="Rens W."/>
            <person name="Ferguson-Smith M."/>
            <person name="Lefevre C.M."/>
            <person name="Sharp J.A."/>
            <person name="Nicholas K.R."/>
            <person name="Ray D.A."/>
            <person name="Kube M."/>
            <person name="Reinhardt R."/>
            <person name="Pringle T.H."/>
            <person name="Taylor J."/>
            <person name="Jones R.C."/>
            <person name="Nixon B."/>
            <person name="Dacheux J.L."/>
            <person name="Niwa H."/>
            <person name="Sekita Y."/>
            <person name="Huang X."/>
            <person name="Stark A."/>
            <person name="Kheradpour P."/>
            <person name="Kellis M."/>
            <person name="Flicek P."/>
            <person name="Chen Y."/>
            <person name="Webber C."/>
            <person name="Hardison R."/>
            <person name="Nelson J."/>
            <person name="Hallsworth-Pepin K."/>
            <person name="Delehaunty K."/>
            <person name="Markovic C."/>
            <person name="Minx P."/>
            <person name="Feng Y."/>
            <person name="Kremitzki C."/>
            <person name="Mitreva M."/>
            <person name="Glasscock J."/>
            <person name="Wylie T."/>
            <person name="Wohldmann P."/>
            <person name="Thiru P."/>
            <person name="Nhan M.N."/>
            <person name="Pohl C.S."/>
            <person name="Smith S.M."/>
            <person name="Hou S."/>
            <person name="Nefedov M."/>
            <person name="de Jong P.J."/>
            <person name="Renfree M.B."/>
            <person name="Mardis E.R."/>
            <person name="Wilson R.K."/>
        </authorList>
    </citation>
    <scope>NUCLEOTIDE SEQUENCE [LARGE SCALE GENOMIC DNA]</scope>
    <source>
        <strain evidence="4 5">Glennie</strain>
    </source>
</reference>
<evidence type="ECO:0000313" key="4">
    <source>
        <dbReference type="Ensembl" id="ENSOANP00000042585.1"/>
    </source>
</evidence>
<dbReference type="Proteomes" id="UP000002279">
    <property type="component" value="Chromosome 11"/>
</dbReference>
<dbReference type="Bgee" id="ENSOANG00000044539">
    <property type="expression patterns" value="Expressed in liver and 7 other cell types or tissues"/>
</dbReference>
<dbReference type="InParanoid" id="A0A6I8NN49"/>
<protein>
    <recommendedName>
        <fullName evidence="3">ZAD domain-containing protein</fullName>
    </recommendedName>
</protein>
<feature type="region of interest" description="Disordered" evidence="2">
    <location>
        <begin position="51"/>
        <end position="72"/>
    </location>
</feature>
<name>A0A6I8NN49_ORNAN</name>
<feature type="binding site" evidence="1">
    <location>
        <position position="120"/>
    </location>
    <ligand>
        <name>Zn(2+)</name>
        <dbReference type="ChEBI" id="CHEBI:29105"/>
    </ligand>
</feature>
<evidence type="ECO:0000256" key="1">
    <source>
        <dbReference type="PROSITE-ProRule" id="PRU01263"/>
    </source>
</evidence>
<dbReference type="InterPro" id="IPR042838">
    <property type="entry name" value="KIAA1958"/>
</dbReference>
<dbReference type="AlphaFoldDB" id="A0A6I8NN49"/>
<dbReference type="InterPro" id="IPR012934">
    <property type="entry name" value="Znf_AD"/>
</dbReference>
<dbReference type="PROSITE" id="PS51915">
    <property type="entry name" value="ZAD"/>
    <property type="match status" value="1"/>
</dbReference>
<dbReference type="GeneTree" id="ENSGT00940000158841"/>
<feature type="binding site" evidence="1">
    <location>
        <position position="176"/>
    </location>
    <ligand>
        <name>Zn(2+)</name>
        <dbReference type="ChEBI" id="CHEBI:29105"/>
    </ligand>
</feature>
<reference evidence="4" key="2">
    <citation type="submission" date="2025-08" db="UniProtKB">
        <authorList>
            <consortium name="Ensembl"/>
        </authorList>
    </citation>
    <scope>IDENTIFICATION</scope>
    <source>
        <strain evidence="4">Glennie</strain>
    </source>
</reference>
<feature type="compositionally biased region" description="Pro residues" evidence="2">
    <location>
        <begin position="363"/>
        <end position="376"/>
    </location>
</feature>
<feature type="binding site" evidence="1">
    <location>
        <position position="117"/>
    </location>
    <ligand>
        <name>Zn(2+)</name>
        <dbReference type="ChEBI" id="CHEBI:29105"/>
    </ligand>
</feature>
<keyword evidence="1" id="KW-0863">Zinc-finger</keyword>
<evidence type="ECO:0000313" key="5">
    <source>
        <dbReference type="Proteomes" id="UP000002279"/>
    </source>
</evidence>
<dbReference type="GO" id="GO:0008270">
    <property type="term" value="F:zinc ion binding"/>
    <property type="evidence" value="ECO:0007669"/>
    <property type="project" value="UniProtKB-UniRule"/>
</dbReference>
<evidence type="ECO:0000259" key="3">
    <source>
        <dbReference type="PROSITE" id="PS51915"/>
    </source>
</evidence>
<dbReference type="Ensembl" id="ENSOANT00000052851.1">
    <property type="protein sequence ID" value="ENSOANP00000042585.1"/>
    <property type="gene ID" value="ENSOANG00000044539.1"/>
</dbReference>
<dbReference type="PANTHER" id="PTHR46963">
    <property type="entry name" value="SIMILAR TO RIKEN CDNA E130308A19"/>
    <property type="match status" value="1"/>
</dbReference>
<feature type="region of interest" description="Disordered" evidence="2">
    <location>
        <begin position="201"/>
        <end position="225"/>
    </location>
</feature>
<feature type="compositionally biased region" description="Low complexity" evidence="2">
    <location>
        <begin position="330"/>
        <end position="339"/>
    </location>
</feature>
<dbReference type="PANTHER" id="PTHR46963:SF3">
    <property type="entry name" value="DUF3504 DOMAIN-CONTAINING PROTEIN"/>
    <property type="match status" value="1"/>
</dbReference>
<dbReference type="GO" id="GO:0005634">
    <property type="term" value="C:nucleus"/>
    <property type="evidence" value="ECO:0007669"/>
    <property type="project" value="InterPro"/>
</dbReference>
<feature type="region of interest" description="Disordered" evidence="2">
    <location>
        <begin position="312"/>
        <end position="386"/>
    </location>
</feature>
<feature type="region of interest" description="Disordered" evidence="2">
    <location>
        <begin position="1"/>
        <end position="20"/>
    </location>
</feature>
<keyword evidence="1" id="KW-0479">Metal-binding</keyword>
<evidence type="ECO:0000256" key="2">
    <source>
        <dbReference type="SAM" id="MobiDB-lite"/>
    </source>
</evidence>
<dbReference type="Pfam" id="PF07776">
    <property type="entry name" value="zf-AD"/>
    <property type="match status" value="1"/>
</dbReference>
<feature type="binding site" evidence="1">
    <location>
        <position position="179"/>
    </location>
    <ligand>
        <name>Zn(2+)</name>
        <dbReference type="ChEBI" id="CHEBI:29105"/>
    </ligand>
</feature>
<feature type="region of interest" description="Disordered" evidence="2">
    <location>
        <begin position="402"/>
        <end position="430"/>
    </location>
</feature>
<proteinExistence type="predicted"/>
<sequence>RSKVPRRSVGKGSRTSVQPLPYYSGVRSRCGSCGGTASGLAGLGVAARDNPLTPGGPLGSTGPGRNRHVLRPGRSWPKEIIPRHLVHLLPLRLLPPALPSLSSSRAGTGRPFSTGYCRLCHGKFSSRNLRHAFGKVPAPGESSESQRRVERVFFLDFQRLLGVPLRQDPALPQFVCKTCHAQFYKCRSVLKTFIQRVNASPGGLRKPRGKGSSDDQLDSGPREGGRLADLISSSPKCLHGLVGWAHGHAANCGAVPSLQSVLSSEYRGIIRAVWGCGQGHDYVMNADSDCSSLLLDSALAVKWERERGAARRLADNGEAGPPGPAPPDPADTGSGAPAGPEDRTPPARDAAQLPSDGSRAGPEPNPPPRAGPPPSGTPGKTPVCSEAPRDVAWKVLLRRARAFSVPPFLPPRPLPEASRGRGCRPLRPGG</sequence>
<feature type="domain" description="ZAD" evidence="3">
    <location>
        <begin position="115"/>
        <end position="203"/>
    </location>
</feature>
<organism evidence="4 5">
    <name type="scientific">Ornithorhynchus anatinus</name>
    <name type="common">Duckbill platypus</name>
    <dbReference type="NCBI Taxonomy" id="9258"/>
    <lineage>
        <taxon>Eukaryota</taxon>
        <taxon>Metazoa</taxon>
        <taxon>Chordata</taxon>
        <taxon>Craniata</taxon>
        <taxon>Vertebrata</taxon>
        <taxon>Euteleostomi</taxon>
        <taxon>Mammalia</taxon>
        <taxon>Monotremata</taxon>
        <taxon>Ornithorhynchidae</taxon>
        <taxon>Ornithorhynchus</taxon>
    </lineage>
</organism>
<accession>A0A6I8NN49</accession>
<keyword evidence="5" id="KW-1185">Reference proteome</keyword>
<reference evidence="4" key="3">
    <citation type="submission" date="2025-09" db="UniProtKB">
        <authorList>
            <consortium name="Ensembl"/>
        </authorList>
    </citation>
    <scope>IDENTIFICATION</scope>
    <source>
        <strain evidence="4">Glennie</strain>
    </source>
</reference>